<dbReference type="InterPro" id="IPR001041">
    <property type="entry name" value="2Fe-2S_ferredoxin-type"/>
</dbReference>
<dbReference type="AlphaFoldDB" id="A0A1B1Z577"/>
<dbReference type="Pfam" id="PF00111">
    <property type="entry name" value="Fer2"/>
    <property type="match status" value="1"/>
</dbReference>
<comment type="cofactor">
    <cofactor evidence="6">
        <name>[2Fe-2S] cluster</name>
        <dbReference type="ChEBI" id="CHEBI:190135"/>
    </cofactor>
</comment>
<evidence type="ECO:0000256" key="1">
    <source>
        <dbReference type="ARBA" id="ARBA00010914"/>
    </source>
</evidence>
<dbReference type="CDD" id="cd00207">
    <property type="entry name" value="fer2"/>
    <property type="match status" value="1"/>
</dbReference>
<dbReference type="EMBL" id="CP016761">
    <property type="protein sequence ID" value="ANX12489.1"/>
    <property type="molecule type" value="Genomic_DNA"/>
</dbReference>
<reference evidence="8 9" key="1">
    <citation type="submission" date="2016-08" db="EMBL/GenBank/DDBJ databases">
        <title>Complete genome sequence of Fictibacillus arsenicus G25-54, a strain with toxicity to nematodes and a potential arsenic-resistance activity.</title>
        <authorList>
            <person name="Zheng Z."/>
        </authorList>
    </citation>
    <scope>NUCLEOTIDE SEQUENCE [LARGE SCALE GENOMIC DNA]</scope>
    <source>
        <strain evidence="8 9">G25-54</strain>
    </source>
</reference>
<evidence type="ECO:0000256" key="4">
    <source>
        <dbReference type="ARBA" id="ARBA00023004"/>
    </source>
</evidence>
<dbReference type="KEGG" id="far:ABE41_010750"/>
<keyword evidence="2" id="KW-0001">2Fe-2S</keyword>
<name>A0A1B1Z577_9BACL</name>
<evidence type="ECO:0000259" key="7">
    <source>
        <dbReference type="PROSITE" id="PS51085"/>
    </source>
</evidence>
<dbReference type="RefSeq" id="WP_066289920.1">
    <property type="nucleotide sequence ID" value="NZ_CP016761.1"/>
</dbReference>
<evidence type="ECO:0000256" key="2">
    <source>
        <dbReference type="ARBA" id="ARBA00022714"/>
    </source>
</evidence>
<dbReference type="InterPro" id="IPR001055">
    <property type="entry name" value="Adrenodoxin-like"/>
</dbReference>
<dbReference type="SUPFAM" id="SSF54292">
    <property type="entry name" value="2Fe-2S ferredoxin-like"/>
    <property type="match status" value="1"/>
</dbReference>
<evidence type="ECO:0000256" key="6">
    <source>
        <dbReference type="ARBA" id="ARBA00034078"/>
    </source>
</evidence>
<comment type="similarity">
    <text evidence="1">Belongs to the adrenodoxin/putidaredoxin family.</text>
</comment>
<dbReference type="GO" id="GO:0051537">
    <property type="term" value="F:2 iron, 2 sulfur cluster binding"/>
    <property type="evidence" value="ECO:0007669"/>
    <property type="project" value="UniProtKB-KW"/>
</dbReference>
<feature type="domain" description="2Fe-2S ferredoxin-type" evidence="7">
    <location>
        <begin position="2"/>
        <end position="93"/>
    </location>
</feature>
<protein>
    <submittedName>
        <fullName evidence="8">(2Fe-2S)-binding protein</fullName>
    </submittedName>
</protein>
<dbReference type="Proteomes" id="UP000077412">
    <property type="component" value="Chromosome"/>
</dbReference>
<keyword evidence="5" id="KW-0411">Iron-sulfur</keyword>
<keyword evidence="3" id="KW-0479">Metal-binding</keyword>
<evidence type="ECO:0000313" key="8">
    <source>
        <dbReference type="EMBL" id="ANX12489.1"/>
    </source>
</evidence>
<dbReference type="InterPro" id="IPR012675">
    <property type="entry name" value="Beta-grasp_dom_sf"/>
</dbReference>
<dbReference type="OrthoDB" id="9810588at2"/>
<sequence>MAKIDVQGYGIYNIEDGKKLVLALEDNGIDILHRCGGKAKCTSCRVEVLSGDLGPIGEKEANIIETKGLSGNVRLSCQICVSSDASIKPVLTVSSEGLDAGPRPAEECE</sequence>
<organism evidence="8 9">
    <name type="scientific">Fictibacillus arsenicus</name>
    <dbReference type="NCBI Taxonomy" id="255247"/>
    <lineage>
        <taxon>Bacteria</taxon>
        <taxon>Bacillati</taxon>
        <taxon>Bacillota</taxon>
        <taxon>Bacilli</taxon>
        <taxon>Bacillales</taxon>
        <taxon>Fictibacillaceae</taxon>
        <taxon>Fictibacillus</taxon>
    </lineage>
</organism>
<dbReference type="PROSITE" id="PS51085">
    <property type="entry name" value="2FE2S_FER_2"/>
    <property type="match status" value="1"/>
</dbReference>
<dbReference type="PANTHER" id="PTHR23426">
    <property type="entry name" value="FERREDOXIN/ADRENODOXIN"/>
    <property type="match status" value="1"/>
</dbReference>
<accession>A0A1B1Z577</accession>
<dbReference type="GO" id="GO:0046872">
    <property type="term" value="F:metal ion binding"/>
    <property type="evidence" value="ECO:0007669"/>
    <property type="project" value="UniProtKB-KW"/>
</dbReference>
<keyword evidence="9" id="KW-1185">Reference proteome</keyword>
<gene>
    <name evidence="8" type="ORF">ABE41_010750</name>
</gene>
<evidence type="ECO:0000313" key="9">
    <source>
        <dbReference type="Proteomes" id="UP000077412"/>
    </source>
</evidence>
<dbReference type="Gene3D" id="3.10.20.30">
    <property type="match status" value="1"/>
</dbReference>
<dbReference type="GO" id="GO:0140647">
    <property type="term" value="P:P450-containing electron transport chain"/>
    <property type="evidence" value="ECO:0007669"/>
    <property type="project" value="InterPro"/>
</dbReference>
<dbReference type="PANTHER" id="PTHR23426:SF65">
    <property type="entry name" value="FERREDOXIN-2, MITOCHONDRIAL"/>
    <property type="match status" value="1"/>
</dbReference>
<evidence type="ECO:0000256" key="3">
    <source>
        <dbReference type="ARBA" id="ARBA00022723"/>
    </source>
</evidence>
<dbReference type="STRING" id="255247.ABE41_010750"/>
<keyword evidence="4" id="KW-0408">Iron</keyword>
<dbReference type="GO" id="GO:0009055">
    <property type="term" value="F:electron transfer activity"/>
    <property type="evidence" value="ECO:0007669"/>
    <property type="project" value="TreeGrafter"/>
</dbReference>
<evidence type="ECO:0000256" key="5">
    <source>
        <dbReference type="ARBA" id="ARBA00023014"/>
    </source>
</evidence>
<proteinExistence type="inferred from homology"/>
<dbReference type="InterPro" id="IPR036010">
    <property type="entry name" value="2Fe-2S_ferredoxin-like_sf"/>
</dbReference>